<dbReference type="SUPFAM" id="SSF55856">
    <property type="entry name" value="Cytochrome b5-like heme/steroid binding domain"/>
    <property type="match status" value="1"/>
</dbReference>
<dbReference type="Gramene" id="Kaladp0809s0033.1.v1.1">
    <property type="protein sequence ID" value="Kaladp0809s0033.1.v1.1"/>
    <property type="gene ID" value="Kaladp0809s0033.v1.1"/>
</dbReference>
<keyword evidence="3" id="KW-0408">Iron</keyword>
<dbReference type="PANTHER" id="PTHR19359:SF14">
    <property type="entry name" value="CYTOCHROME B5 A"/>
    <property type="match status" value="1"/>
</dbReference>
<dbReference type="GO" id="GO:0020037">
    <property type="term" value="F:heme binding"/>
    <property type="evidence" value="ECO:0007669"/>
    <property type="project" value="TreeGrafter"/>
</dbReference>
<keyword evidence="7" id="KW-1185">Reference proteome</keyword>
<name>A0A7N0VIB7_KALFE</name>
<feature type="domain" description="Cytochrome b5 heme-binding" evidence="5">
    <location>
        <begin position="26"/>
        <end position="68"/>
    </location>
</feature>
<dbReference type="InterPro" id="IPR036400">
    <property type="entry name" value="Cyt_B5-like_heme/steroid_sf"/>
</dbReference>
<evidence type="ECO:0000256" key="3">
    <source>
        <dbReference type="ARBA" id="ARBA00023004"/>
    </source>
</evidence>
<dbReference type="InterPro" id="IPR050668">
    <property type="entry name" value="Cytochrome_b5"/>
</dbReference>
<dbReference type="PROSITE" id="PS50255">
    <property type="entry name" value="CYTOCHROME_B5_2"/>
    <property type="match status" value="1"/>
</dbReference>
<reference evidence="6" key="1">
    <citation type="submission" date="2021-01" db="UniProtKB">
        <authorList>
            <consortium name="EnsemblPlants"/>
        </authorList>
    </citation>
    <scope>IDENTIFICATION</scope>
</reference>
<dbReference type="Gene3D" id="3.10.120.10">
    <property type="entry name" value="Cytochrome b5-like heme/steroid binding domain"/>
    <property type="match status" value="1"/>
</dbReference>
<comment type="similarity">
    <text evidence="4">Belongs to the cytochrome b5 family.</text>
</comment>
<evidence type="ECO:0000256" key="1">
    <source>
        <dbReference type="ARBA" id="ARBA00022617"/>
    </source>
</evidence>
<dbReference type="EnsemblPlants" id="Kaladp0809s0033.1.v1.1">
    <property type="protein sequence ID" value="Kaladp0809s0033.1.v1.1"/>
    <property type="gene ID" value="Kaladp0809s0033.v1.1"/>
</dbReference>
<dbReference type="GO" id="GO:0046872">
    <property type="term" value="F:metal ion binding"/>
    <property type="evidence" value="ECO:0007669"/>
    <property type="project" value="UniProtKB-KW"/>
</dbReference>
<evidence type="ECO:0000313" key="6">
    <source>
        <dbReference type="EnsemblPlants" id="Kaladp0809s0033.1.v1.1"/>
    </source>
</evidence>
<evidence type="ECO:0000259" key="5">
    <source>
        <dbReference type="PROSITE" id="PS50255"/>
    </source>
</evidence>
<dbReference type="PANTHER" id="PTHR19359">
    <property type="entry name" value="CYTOCHROME B5"/>
    <property type="match status" value="1"/>
</dbReference>
<evidence type="ECO:0000256" key="2">
    <source>
        <dbReference type="ARBA" id="ARBA00022723"/>
    </source>
</evidence>
<protein>
    <recommendedName>
        <fullName evidence="5">Cytochrome b5 heme-binding domain-containing protein</fullName>
    </recommendedName>
</protein>
<keyword evidence="2" id="KW-0479">Metal-binding</keyword>
<evidence type="ECO:0000256" key="4">
    <source>
        <dbReference type="ARBA" id="ARBA00038168"/>
    </source>
</evidence>
<dbReference type="Proteomes" id="UP000594263">
    <property type="component" value="Unplaced"/>
</dbReference>
<accession>A0A7N0VIB7</accession>
<dbReference type="GO" id="GO:0016020">
    <property type="term" value="C:membrane"/>
    <property type="evidence" value="ECO:0007669"/>
    <property type="project" value="TreeGrafter"/>
</dbReference>
<dbReference type="SMART" id="SM01117">
    <property type="entry name" value="Cyt-b5"/>
    <property type="match status" value="1"/>
</dbReference>
<dbReference type="Pfam" id="PF00173">
    <property type="entry name" value="Cyt-b5"/>
    <property type="match status" value="1"/>
</dbReference>
<organism evidence="6 7">
    <name type="scientific">Kalanchoe fedtschenkoi</name>
    <name type="common">Lavender scallops</name>
    <name type="synonym">South American air plant</name>
    <dbReference type="NCBI Taxonomy" id="63787"/>
    <lineage>
        <taxon>Eukaryota</taxon>
        <taxon>Viridiplantae</taxon>
        <taxon>Streptophyta</taxon>
        <taxon>Embryophyta</taxon>
        <taxon>Tracheophyta</taxon>
        <taxon>Spermatophyta</taxon>
        <taxon>Magnoliopsida</taxon>
        <taxon>eudicotyledons</taxon>
        <taxon>Gunneridae</taxon>
        <taxon>Pentapetalae</taxon>
        <taxon>Saxifragales</taxon>
        <taxon>Crassulaceae</taxon>
        <taxon>Kalanchoe</taxon>
    </lineage>
</organism>
<proteinExistence type="inferred from homology"/>
<keyword evidence="1" id="KW-0349">Heme</keyword>
<dbReference type="AlphaFoldDB" id="A0A7N0VIB7"/>
<dbReference type="InterPro" id="IPR001199">
    <property type="entry name" value="Cyt_B5-like_heme/steroid-bd"/>
</dbReference>
<evidence type="ECO:0000313" key="7">
    <source>
        <dbReference type="Proteomes" id="UP000594263"/>
    </source>
</evidence>
<sequence>MRTDLVMIAYTHPNSWQANLLVIGWVAQRRSKQDCWLVINGKVLNLTKFLEEHRGGDDVLLEVAGKDAKKNSKMLATARQLLCN</sequence>